<dbReference type="InterPro" id="IPR016195">
    <property type="entry name" value="Pol/histidinol_Pase-like"/>
</dbReference>
<proteinExistence type="predicted"/>
<protein>
    <recommendedName>
        <fullName evidence="3">PHP domain-containing protein</fullName>
    </recommendedName>
</protein>
<accession>A0A839URE2</accession>
<dbReference type="Gene3D" id="1.10.150.650">
    <property type="match status" value="1"/>
</dbReference>
<dbReference type="EMBL" id="JACHXZ010000002">
    <property type="protein sequence ID" value="MBB3168108.1"/>
    <property type="molecule type" value="Genomic_DNA"/>
</dbReference>
<dbReference type="AlphaFoldDB" id="A0A839URE2"/>
<dbReference type="GO" id="GO:0035312">
    <property type="term" value="F:5'-3' DNA exonuclease activity"/>
    <property type="evidence" value="ECO:0007669"/>
    <property type="project" value="TreeGrafter"/>
</dbReference>
<organism evidence="1 2">
    <name type="scientific">Simiduia aestuariiviva</name>
    <dbReference type="NCBI Taxonomy" id="1510459"/>
    <lineage>
        <taxon>Bacteria</taxon>
        <taxon>Pseudomonadati</taxon>
        <taxon>Pseudomonadota</taxon>
        <taxon>Gammaproteobacteria</taxon>
        <taxon>Cellvibrionales</taxon>
        <taxon>Cellvibrionaceae</taxon>
        <taxon>Simiduia</taxon>
    </lineage>
</organism>
<dbReference type="Gene3D" id="3.20.20.140">
    <property type="entry name" value="Metal-dependent hydrolases"/>
    <property type="match status" value="1"/>
</dbReference>
<dbReference type="CDD" id="cd07438">
    <property type="entry name" value="PHP_HisPPase_AMP"/>
    <property type="match status" value="1"/>
</dbReference>
<gene>
    <name evidence="1" type="ORF">FHS30_001292</name>
</gene>
<evidence type="ECO:0000313" key="1">
    <source>
        <dbReference type="EMBL" id="MBB3168108.1"/>
    </source>
</evidence>
<evidence type="ECO:0000313" key="2">
    <source>
        <dbReference type="Proteomes" id="UP000559987"/>
    </source>
</evidence>
<dbReference type="GO" id="GO:0004534">
    <property type="term" value="F:5'-3' RNA exonuclease activity"/>
    <property type="evidence" value="ECO:0007669"/>
    <property type="project" value="TreeGrafter"/>
</dbReference>
<reference evidence="1 2" key="1">
    <citation type="submission" date="2020-08" db="EMBL/GenBank/DDBJ databases">
        <title>Genomic Encyclopedia of Type Strains, Phase III (KMG-III): the genomes of soil and plant-associated and newly described type strains.</title>
        <authorList>
            <person name="Whitman W."/>
        </authorList>
    </citation>
    <scope>NUCLEOTIDE SEQUENCE [LARGE SCALE GENOMIC DNA]</scope>
    <source>
        <strain evidence="1 2">CECT 8571</strain>
    </source>
</reference>
<dbReference type="PANTHER" id="PTHR42924:SF3">
    <property type="entry name" value="POLYMERASE_HISTIDINOL PHOSPHATASE N-TERMINAL DOMAIN-CONTAINING PROTEIN"/>
    <property type="match status" value="1"/>
</dbReference>
<evidence type="ECO:0008006" key="3">
    <source>
        <dbReference type="Google" id="ProtNLM"/>
    </source>
</evidence>
<name>A0A839URE2_9GAMM</name>
<dbReference type="SUPFAM" id="SSF89550">
    <property type="entry name" value="PHP domain-like"/>
    <property type="match status" value="1"/>
</dbReference>
<dbReference type="InterPro" id="IPR052018">
    <property type="entry name" value="PHP_domain"/>
</dbReference>
<keyword evidence="2" id="KW-1185">Reference proteome</keyword>
<dbReference type="PANTHER" id="PTHR42924">
    <property type="entry name" value="EXONUCLEASE"/>
    <property type="match status" value="1"/>
</dbReference>
<sequence length="270" mass="28857">MSRAKSQGVTTLAITDHDTMDSYAEARIAAEAQGVALIPGIEVSSTWRGRGVHVVGLGLDPDHPELQHSLRAMQTVREDRALAIARALANSGLSGEQDILRQARIEAGEGSIGRPHFARALVQLGKVSSQAAAFRRYLGNGKPGDVKQAFPELEEAIALIVRAGGVAVLAHPLKYKLTRTKLLELVGDFKQAGGAAVELISGYQEASVTHDLARLLAPFALHLSIGSDFHLPDQRWQELGCAGILPDDLLPVWHLPALASRMAVAKPESV</sequence>
<dbReference type="Proteomes" id="UP000559987">
    <property type="component" value="Unassembled WGS sequence"/>
</dbReference>
<comment type="caution">
    <text evidence="1">The sequence shown here is derived from an EMBL/GenBank/DDBJ whole genome shotgun (WGS) entry which is preliminary data.</text>
</comment>